<protein>
    <submittedName>
        <fullName evidence="1">Uncharacterized protein</fullName>
    </submittedName>
</protein>
<evidence type="ECO:0000313" key="1">
    <source>
        <dbReference type="EMBL" id="KAK8770889.1"/>
    </source>
</evidence>
<accession>A0AAQ4E817</accession>
<comment type="caution">
    <text evidence="1">The sequence shown here is derived from an EMBL/GenBank/DDBJ whole genome shotgun (WGS) entry which is preliminary data.</text>
</comment>
<proteinExistence type="predicted"/>
<keyword evidence="2" id="KW-1185">Reference proteome</keyword>
<name>A0AAQ4E817_AMBAM</name>
<dbReference type="InterPro" id="IPR036865">
    <property type="entry name" value="CRAL-TRIO_dom_sf"/>
</dbReference>
<sequence>MFNALSPPCFVRRAKPGSACGTSAALSRGAWSAKQASHALFHKACLMCLEYITSDPVAQTLGIVLLMNCNKFTLENALCLKPGIIKGGL</sequence>
<organism evidence="1 2">
    <name type="scientific">Amblyomma americanum</name>
    <name type="common">Lone star tick</name>
    <dbReference type="NCBI Taxonomy" id="6943"/>
    <lineage>
        <taxon>Eukaryota</taxon>
        <taxon>Metazoa</taxon>
        <taxon>Ecdysozoa</taxon>
        <taxon>Arthropoda</taxon>
        <taxon>Chelicerata</taxon>
        <taxon>Arachnida</taxon>
        <taxon>Acari</taxon>
        <taxon>Parasitiformes</taxon>
        <taxon>Ixodida</taxon>
        <taxon>Ixodoidea</taxon>
        <taxon>Ixodidae</taxon>
        <taxon>Amblyomminae</taxon>
        <taxon>Amblyomma</taxon>
    </lineage>
</organism>
<dbReference type="Gene3D" id="3.40.525.10">
    <property type="entry name" value="CRAL-TRIO lipid binding domain"/>
    <property type="match status" value="1"/>
</dbReference>
<evidence type="ECO:0000313" key="2">
    <source>
        <dbReference type="Proteomes" id="UP001321473"/>
    </source>
</evidence>
<dbReference type="AlphaFoldDB" id="A0AAQ4E817"/>
<dbReference type="EMBL" id="JARKHS020020432">
    <property type="protein sequence ID" value="KAK8770889.1"/>
    <property type="molecule type" value="Genomic_DNA"/>
</dbReference>
<gene>
    <name evidence="1" type="ORF">V5799_025863</name>
</gene>
<dbReference type="Proteomes" id="UP001321473">
    <property type="component" value="Unassembled WGS sequence"/>
</dbReference>
<reference evidence="1 2" key="1">
    <citation type="journal article" date="2023" name="Arcadia Sci">
        <title>De novo assembly of a long-read Amblyomma americanum tick genome.</title>
        <authorList>
            <person name="Chou S."/>
            <person name="Poskanzer K.E."/>
            <person name="Rollins M."/>
            <person name="Thuy-Boun P.S."/>
        </authorList>
    </citation>
    <scope>NUCLEOTIDE SEQUENCE [LARGE SCALE GENOMIC DNA]</scope>
    <source>
        <strain evidence="1">F_SG_1</strain>
        <tissue evidence="1">Salivary glands</tissue>
    </source>
</reference>